<gene>
    <name evidence="1" type="ORF">MPL1032_80183</name>
</gene>
<evidence type="ECO:0000313" key="2">
    <source>
        <dbReference type="Proteomes" id="UP000182888"/>
    </source>
</evidence>
<dbReference type="EMBL" id="CCND01000051">
    <property type="protein sequence ID" value="CDX63195.1"/>
    <property type="molecule type" value="Genomic_DNA"/>
</dbReference>
<organism evidence="1 2">
    <name type="scientific">Mesorhizobium plurifarium</name>
    <dbReference type="NCBI Taxonomy" id="69974"/>
    <lineage>
        <taxon>Bacteria</taxon>
        <taxon>Pseudomonadati</taxon>
        <taxon>Pseudomonadota</taxon>
        <taxon>Alphaproteobacteria</taxon>
        <taxon>Hyphomicrobiales</taxon>
        <taxon>Phyllobacteriaceae</taxon>
        <taxon>Mesorhizobium</taxon>
    </lineage>
</organism>
<accession>A0A0K2W786</accession>
<dbReference type="AlphaFoldDB" id="A0A0K2W786"/>
<sequence length="22" mass="2475">MDSGGSMRKIAIIRIELLPWST</sequence>
<protein>
    <submittedName>
        <fullName evidence="1">Uncharacterized protein</fullName>
    </submittedName>
</protein>
<name>A0A0K2W786_MESPL</name>
<evidence type="ECO:0000313" key="1">
    <source>
        <dbReference type="EMBL" id="CDX63195.1"/>
    </source>
</evidence>
<proteinExistence type="predicted"/>
<reference evidence="2" key="1">
    <citation type="submission" date="2014-08" db="EMBL/GenBank/DDBJ databases">
        <authorList>
            <person name="Edwards T."/>
        </authorList>
    </citation>
    <scope>NUCLEOTIDE SEQUENCE [LARGE SCALE GENOMIC DNA]</scope>
</reference>
<dbReference type="Proteomes" id="UP000182888">
    <property type="component" value="Unassembled WGS sequence"/>
</dbReference>